<dbReference type="SUPFAM" id="SSF102462">
    <property type="entry name" value="Peptidyl-tRNA hydrolase II"/>
    <property type="match status" value="1"/>
</dbReference>
<reference evidence="1" key="1">
    <citation type="submission" date="2024-07" db="EMBL/GenBank/DDBJ databases">
        <authorList>
            <person name="Li J."/>
            <person name="Wei H."/>
            <person name="Ma J."/>
        </authorList>
    </citation>
    <scope>NUCLEOTIDE SEQUENCE</scope>
    <source>
        <strain evidence="1">AMU7</strain>
    </source>
</reference>
<dbReference type="InterPro" id="IPR018988">
    <property type="entry name" value="DUF2000"/>
</dbReference>
<protein>
    <submittedName>
        <fullName evidence="1">DUF2000 family protein</fullName>
    </submittedName>
</protein>
<evidence type="ECO:0000313" key="1">
    <source>
        <dbReference type="EMBL" id="XDV70472.1"/>
    </source>
</evidence>
<name>A0AB39YKQ1_9MICC</name>
<proteinExistence type="predicted"/>
<organism evidence="1">
    <name type="scientific">Paenarthrobacter sp. AMU7</name>
    <dbReference type="NCBI Taxonomy" id="3162492"/>
    <lineage>
        <taxon>Bacteria</taxon>
        <taxon>Bacillati</taxon>
        <taxon>Actinomycetota</taxon>
        <taxon>Actinomycetes</taxon>
        <taxon>Micrococcales</taxon>
        <taxon>Micrococcaceae</taxon>
        <taxon>Paenarthrobacter</taxon>
    </lineage>
</organism>
<accession>A0AB39YKQ1</accession>
<dbReference type="EMBL" id="CP165735">
    <property type="protein sequence ID" value="XDV70472.1"/>
    <property type="molecule type" value="Genomic_DNA"/>
</dbReference>
<dbReference type="InterPro" id="IPR023476">
    <property type="entry name" value="Pep_tRNA_hydro_II_dom_sf"/>
</dbReference>
<dbReference type="Pfam" id="PF09391">
    <property type="entry name" value="DUF2000"/>
    <property type="match status" value="1"/>
</dbReference>
<dbReference type="AlphaFoldDB" id="A0AB39YKQ1"/>
<sequence length="156" mass="16841">MLGNMQENSSTVTDSTYPATGRFETKVVVVLRGDLLPWQELNVTAFLMSAIATSAPGLTGEHYQDRDGNSYLPMLRQPVLVLTAGRKLLAAARERATSREIPIAVYTRDLFATGHDEANRAAVAAVAAPDLDLVGIALRGPRNVVDRIVKGARMHA</sequence>
<dbReference type="RefSeq" id="WP_369744910.1">
    <property type="nucleotide sequence ID" value="NZ_CP165735.1"/>
</dbReference>
<dbReference type="Gene3D" id="3.40.1490.10">
    <property type="entry name" value="Bit1"/>
    <property type="match status" value="1"/>
</dbReference>
<gene>
    <name evidence="1" type="ORF">ABQM86_16105</name>
</gene>